<dbReference type="KEGG" id="had:CDV25_09120"/>
<dbReference type="RefSeq" id="WP_108911675.1">
    <property type="nucleotide sequence ID" value="NZ_CP021886.1"/>
</dbReference>
<proteinExistence type="predicted"/>
<reference evidence="2 3" key="1">
    <citation type="submission" date="2017-06" db="EMBL/GenBank/DDBJ databases">
        <title>Complete genome of Helicobacter apodemus.</title>
        <authorList>
            <person name="Cho S."/>
        </authorList>
    </citation>
    <scope>NUCLEOTIDE SEQUENCE [LARGE SCALE GENOMIC DNA]</scope>
    <source>
        <strain evidence="3">SNUVETPUB-15-01</strain>
    </source>
</reference>
<dbReference type="OrthoDB" id="5329180at2"/>
<feature type="transmembrane region" description="Helical" evidence="1">
    <location>
        <begin position="101"/>
        <end position="122"/>
    </location>
</feature>
<gene>
    <name evidence="2" type="ORF">CDV25_09120</name>
</gene>
<sequence length="135" mass="15582">MSNEMPKEATLTKSKEDLANDEHLEKIQLQNKISREVLESRSNEKKLDDIEATLHNAKILNKLSKNLVNIFFSKFAFTCRIVGYALLNVCLYYYLAESASFYISLIDKIGLFVIVCILGKFLKDNLTCFIEMFKK</sequence>
<feature type="transmembrane region" description="Helical" evidence="1">
    <location>
        <begin position="75"/>
        <end position="95"/>
    </location>
</feature>
<dbReference type="Proteomes" id="UP000244890">
    <property type="component" value="Chromosome"/>
</dbReference>
<dbReference type="EMBL" id="CP021886">
    <property type="protein sequence ID" value="AWI34904.1"/>
    <property type="molecule type" value="Genomic_DNA"/>
</dbReference>
<evidence type="ECO:0000313" key="2">
    <source>
        <dbReference type="EMBL" id="AWI34904.1"/>
    </source>
</evidence>
<evidence type="ECO:0000313" key="3">
    <source>
        <dbReference type="Proteomes" id="UP000244890"/>
    </source>
</evidence>
<name>A0A2U8FFG8_9HELI</name>
<keyword evidence="1" id="KW-0812">Transmembrane</keyword>
<evidence type="ECO:0000256" key="1">
    <source>
        <dbReference type="SAM" id="Phobius"/>
    </source>
</evidence>
<protein>
    <submittedName>
        <fullName evidence="2">Uncharacterized protein</fullName>
    </submittedName>
</protein>
<keyword evidence="1" id="KW-0472">Membrane</keyword>
<keyword evidence="1" id="KW-1133">Transmembrane helix</keyword>
<organism evidence="2 3">
    <name type="scientific">Helicobacter apodemus</name>
    <dbReference type="NCBI Taxonomy" id="135569"/>
    <lineage>
        <taxon>Bacteria</taxon>
        <taxon>Pseudomonadati</taxon>
        <taxon>Campylobacterota</taxon>
        <taxon>Epsilonproteobacteria</taxon>
        <taxon>Campylobacterales</taxon>
        <taxon>Helicobacteraceae</taxon>
        <taxon>Helicobacter</taxon>
    </lineage>
</organism>
<accession>A0A2U8FFG8</accession>
<dbReference type="AlphaFoldDB" id="A0A2U8FFG8"/>